<protein>
    <submittedName>
        <fullName evidence="1">Uncharacterized protein</fullName>
    </submittedName>
</protein>
<sequence>MDEIISSFYGDRETLIKLVIQSILTYAMTYFHIPGGILENIEWMCAYFWWGLFDSGNGCQASSENFK</sequence>
<dbReference type="InParanoid" id="B9SXW3"/>
<name>B9SXW3_RICCO</name>
<dbReference type="AlphaFoldDB" id="B9SXW3"/>
<reference evidence="2" key="1">
    <citation type="journal article" date="2010" name="Nat. Biotechnol.">
        <title>Draft genome sequence of the oilseed species Ricinus communis.</title>
        <authorList>
            <person name="Chan A.P."/>
            <person name="Crabtree J."/>
            <person name="Zhao Q."/>
            <person name="Lorenzi H."/>
            <person name="Orvis J."/>
            <person name="Puiu D."/>
            <person name="Melake-Berhan A."/>
            <person name="Jones K.M."/>
            <person name="Redman J."/>
            <person name="Chen G."/>
            <person name="Cahoon E.B."/>
            <person name="Gedil M."/>
            <person name="Stanke M."/>
            <person name="Haas B.J."/>
            <person name="Wortman J.R."/>
            <person name="Fraser-Liggett C.M."/>
            <person name="Ravel J."/>
            <person name="Rabinowicz P.D."/>
        </authorList>
    </citation>
    <scope>NUCLEOTIDE SEQUENCE [LARGE SCALE GENOMIC DNA]</scope>
    <source>
        <strain evidence="2">cv. Hale</strain>
    </source>
</reference>
<proteinExistence type="predicted"/>
<organism evidence="1 2">
    <name type="scientific">Ricinus communis</name>
    <name type="common">Castor bean</name>
    <dbReference type="NCBI Taxonomy" id="3988"/>
    <lineage>
        <taxon>Eukaryota</taxon>
        <taxon>Viridiplantae</taxon>
        <taxon>Streptophyta</taxon>
        <taxon>Embryophyta</taxon>
        <taxon>Tracheophyta</taxon>
        <taxon>Spermatophyta</taxon>
        <taxon>Magnoliopsida</taxon>
        <taxon>eudicotyledons</taxon>
        <taxon>Gunneridae</taxon>
        <taxon>Pentapetalae</taxon>
        <taxon>rosids</taxon>
        <taxon>fabids</taxon>
        <taxon>Malpighiales</taxon>
        <taxon>Euphorbiaceae</taxon>
        <taxon>Acalyphoideae</taxon>
        <taxon>Acalypheae</taxon>
        <taxon>Ricinus</taxon>
    </lineage>
</organism>
<accession>B9SXW3</accession>
<dbReference type="Proteomes" id="UP000008311">
    <property type="component" value="Unassembled WGS sequence"/>
</dbReference>
<keyword evidence="2" id="KW-1185">Reference proteome</keyword>
<dbReference type="EMBL" id="EQ974235">
    <property type="protein sequence ID" value="EEF31545.1"/>
    <property type="molecule type" value="Genomic_DNA"/>
</dbReference>
<evidence type="ECO:0000313" key="1">
    <source>
        <dbReference type="EMBL" id="EEF31545.1"/>
    </source>
</evidence>
<gene>
    <name evidence="1" type="ORF">RCOM_0974120</name>
</gene>
<evidence type="ECO:0000313" key="2">
    <source>
        <dbReference type="Proteomes" id="UP000008311"/>
    </source>
</evidence>